<dbReference type="RefSeq" id="WP_139515791.1">
    <property type="nucleotide sequence ID" value="NZ_CP040896.1"/>
</dbReference>
<comment type="subunit">
    <text evidence="10">Homopentamer.</text>
</comment>
<accession>A0A5B8A1L0</accession>
<dbReference type="Proteomes" id="UP000305398">
    <property type="component" value="Chromosome"/>
</dbReference>
<dbReference type="PRINTS" id="PR01264">
    <property type="entry name" value="MECHCHANNEL"/>
</dbReference>
<dbReference type="NCBIfam" id="NF010557">
    <property type="entry name" value="PRK13952.1"/>
    <property type="match status" value="1"/>
</dbReference>
<keyword evidence="6 10" id="KW-1133">Transmembrane helix</keyword>
<evidence type="ECO:0000256" key="5">
    <source>
        <dbReference type="ARBA" id="ARBA00022692"/>
    </source>
</evidence>
<dbReference type="PROSITE" id="PS01327">
    <property type="entry name" value="MSCL"/>
    <property type="match status" value="1"/>
</dbReference>
<evidence type="ECO:0000313" key="11">
    <source>
        <dbReference type="EMBL" id="QDA60615.1"/>
    </source>
</evidence>
<evidence type="ECO:0000256" key="4">
    <source>
        <dbReference type="ARBA" id="ARBA00022475"/>
    </source>
</evidence>
<evidence type="ECO:0000256" key="1">
    <source>
        <dbReference type="ARBA" id="ARBA00004651"/>
    </source>
</evidence>
<protein>
    <recommendedName>
        <fullName evidence="10">Large-conductance mechanosensitive channel</fullName>
    </recommendedName>
</protein>
<dbReference type="NCBIfam" id="NF001843">
    <property type="entry name" value="PRK00567.1-4"/>
    <property type="match status" value="1"/>
</dbReference>
<evidence type="ECO:0000256" key="7">
    <source>
        <dbReference type="ARBA" id="ARBA00023065"/>
    </source>
</evidence>
<dbReference type="PANTHER" id="PTHR30266">
    <property type="entry name" value="MECHANOSENSITIVE CHANNEL MSCL"/>
    <property type="match status" value="1"/>
</dbReference>
<evidence type="ECO:0000256" key="3">
    <source>
        <dbReference type="ARBA" id="ARBA00022448"/>
    </source>
</evidence>
<name>A0A5B8A1L0_9BACT</name>
<dbReference type="InterPro" id="IPR037673">
    <property type="entry name" value="MSC/AndL"/>
</dbReference>
<dbReference type="AlphaFoldDB" id="A0A5B8A1L0"/>
<keyword evidence="8 10" id="KW-0472">Membrane</keyword>
<feature type="transmembrane region" description="Helical" evidence="10">
    <location>
        <begin position="16"/>
        <end position="37"/>
    </location>
</feature>
<keyword evidence="12" id="KW-1185">Reference proteome</keyword>
<dbReference type="PANTHER" id="PTHR30266:SF2">
    <property type="entry name" value="LARGE-CONDUCTANCE MECHANOSENSITIVE CHANNEL"/>
    <property type="match status" value="1"/>
</dbReference>
<dbReference type="HAMAP" id="MF_00115">
    <property type="entry name" value="MscL"/>
    <property type="match status" value="1"/>
</dbReference>
<organism evidence="11 12">
    <name type="scientific">Hymenobacter jejuensis</name>
    <dbReference type="NCBI Taxonomy" id="2502781"/>
    <lineage>
        <taxon>Bacteria</taxon>
        <taxon>Pseudomonadati</taxon>
        <taxon>Bacteroidota</taxon>
        <taxon>Cytophagia</taxon>
        <taxon>Cytophagales</taxon>
        <taxon>Hymenobacteraceae</taxon>
        <taxon>Hymenobacter</taxon>
    </lineage>
</organism>
<keyword evidence="7 10" id="KW-0406">Ion transport</keyword>
<evidence type="ECO:0000256" key="8">
    <source>
        <dbReference type="ARBA" id="ARBA00023136"/>
    </source>
</evidence>
<keyword evidence="5 10" id="KW-0812">Transmembrane</keyword>
<dbReference type="Gene3D" id="1.10.1200.120">
    <property type="entry name" value="Large-conductance mechanosensitive channel, MscL, domain 1"/>
    <property type="match status" value="1"/>
</dbReference>
<dbReference type="Pfam" id="PF01741">
    <property type="entry name" value="MscL"/>
    <property type="match status" value="1"/>
</dbReference>
<dbReference type="EMBL" id="CP040896">
    <property type="protein sequence ID" value="QDA60615.1"/>
    <property type="molecule type" value="Genomic_DNA"/>
</dbReference>
<evidence type="ECO:0000313" key="12">
    <source>
        <dbReference type="Proteomes" id="UP000305398"/>
    </source>
</evidence>
<comment type="similarity">
    <text evidence="2 10">Belongs to the MscL family.</text>
</comment>
<feature type="transmembrane region" description="Helical" evidence="10">
    <location>
        <begin position="82"/>
        <end position="103"/>
    </location>
</feature>
<keyword evidence="9 10" id="KW-0407">Ion channel</keyword>
<dbReference type="NCBIfam" id="TIGR00220">
    <property type="entry name" value="mscL"/>
    <property type="match status" value="1"/>
</dbReference>
<proteinExistence type="inferred from homology"/>
<keyword evidence="3 10" id="KW-0813">Transport</keyword>
<dbReference type="KEGG" id="hyj:FHG12_11110"/>
<sequence>MGLFSEFKEFVSRGNVLDLAVGVIIGAAFGKIVTSLVDDILMPILGKISGGHDFSDLFVSLDGTTYASLKQAKDAGAATLNYGLFLNAVLNFLIIAFCIFLIVQAANKLRRKPDPAPEAEPAPTKDQILLMEIRDSLRTRV</sequence>
<evidence type="ECO:0000256" key="6">
    <source>
        <dbReference type="ARBA" id="ARBA00022989"/>
    </source>
</evidence>
<comment type="subcellular location">
    <subcellularLocation>
        <location evidence="1 10">Cell membrane</location>
        <topology evidence="1 10">Multi-pass membrane protein</topology>
    </subcellularLocation>
</comment>
<evidence type="ECO:0000256" key="9">
    <source>
        <dbReference type="ARBA" id="ARBA00023303"/>
    </source>
</evidence>
<evidence type="ECO:0000256" key="10">
    <source>
        <dbReference type="HAMAP-Rule" id="MF_00115"/>
    </source>
</evidence>
<comment type="function">
    <text evidence="10">Channel that opens in response to stretch forces in the membrane lipid bilayer. May participate in the regulation of osmotic pressure changes within the cell.</text>
</comment>
<dbReference type="SUPFAM" id="SSF81330">
    <property type="entry name" value="Gated mechanosensitive channel"/>
    <property type="match status" value="1"/>
</dbReference>
<dbReference type="InterPro" id="IPR001185">
    <property type="entry name" value="MS_channel"/>
</dbReference>
<dbReference type="GO" id="GO:0008381">
    <property type="term" value="F:mechanosensitive monoatomic ion channel activity"/>
    <property type="evidence" value="ECO:0007669"/>
    <property type="project" value="UniProtKB-UniRule"/>
</dbReference>
<reference evidence="11 12" key="1">
    <citation type="submission" date="2019-06" db="EMBL/GenBank/DDBJ databases">
        <authorList>
            <person name="Srinivasan S."/>
        </authorList>
    </citation>
    <scope>NUCLEOTIDE SEQUENCE [LARGE SCALE GENOMIC DNA]</scope>
    <source>
        <strain evidence="11 12">17J68-5</strain>
    </source>
</reference>
<gene>
    <name evidence="10 11" type="primary">mscL</name>
    <name evidence="11" type="ORF">FHG12_11110</name>
</gene>
<dbReference type="GO" id="GO:0005886">
    <property type="term" value="C:plasma membrane"/>
    <property type="evidence" value="ECO:0007669"/>
    <property type="project" value="UniProtKB-SubCell"/>
</dbReference>
<dbReference type="OrthoDB" id="9810350at2"/>
<dbReference type="InterPro" id="IPR036019">
    <property type="entry name" value="MscL_channel"/>
</dbReference>
<dbReference type="InterPro" id="IPR019823">
    <property type="entry name" value="Mechanosensitive_channel_CS"/>
</dbReference>
<keyword evidence="4 10" id="KW-1003">Cell membrane</keyword>
<evidence type="ECO:0000256" key="2">
    <source>
        <dbReference type="ARBA" id="ARBA00007254"/>
    </source>
</evidence>